<evidence type="ECO:0000313" key="1">
    <source>
        <dbReference type="EMBL" id="MBA4670211.1"/>
    </source>
</evidence>
<protein>
    <submittedName>
        <fullName evidence="1">Uncharacterized protein</fullName>
    </submittedName>
</protein>
<organism evidence="1">
    <name type="scientific">Opuntia streptacantha</name>
    <name type="common">Prickly pear cactus</name>
    <name type="synonym">Opuntia cardona</name>
    <dbReference type="NCBI Taxonomy" id="393608"/>
    <lineage>
        <taxon>Eukaryota</taxon>
        <taxon>Viridiplantae</taxon>
        <taxon>Streptophyta</taxon>
        <taxon>Embryophyta</taxon>
        <taxon>Tracheophyta</taxon>
        <taxon>Spermatophyta</taxon>
        <taxon>Magnoliopsida</taxon>
        <taxon>eudicotyledons</taxon>
        <taxon>Gunneridae</taxon>
        <taxon>Pentapetalae</taxon>
        <taxon>Caryophyllales</taxon>
        <taxon>Cactineae</taxon>
        <taxon>Cactaceae</taxon>
        <taxon>Opuntioideae</taxon>
        <taxon>Opuntia</taxon>
    </lineage>
</organism>
<reference evidence="1" key="2">
    <citation type="submission" date="2020-07" db="EMBL/GenBank/DDBJ databases">
        <authorList>
            <person name="Vera ALvarez R."/>
            <person name="Arias-Moreno D.M."/>
            <person name="Jimenez-Jacinto V."/>
            <person name="Jimenez-Bremont J.F."/>
            <person name="Swaminathan K."/>
            <person name="Moose S.P."/>
            <person name="Guerrero-Gonzalez M.L."/>
            <person name="Marino-Ramirez L."/>
            <person name="Landsman D."/>
            <person name="Rodriguez-Kessler M."/>
            <person name="Delgado-Sanchez P."/>
        </authorList>
    </citation>
    <scope>NUCLEOTIDE SEQUENCE</scope>
    <source>
        <tissue evidence="1">Cladode</tissue>
    </source>
</reference>
<dbReference type="EMBL" id="GISG01246869">
    <property type="protein sequence ID" value="MBA4670211.1"/>
    <property type="molecule type" value="Transcribed_RNA"/>
</dbReference>
<sequence length="133" mass="14811">MTTALASHSSVPYFLSLSRQWQQRCTFLPPSPSPSRLPSSFSACIVHVKPHLKTSIYAIRHNWYSTNLRSLFEEQDSFSFSAPASASPPPNSQGCWGLSYNEIFRFCFVLGHCASCSCKLGLQFDPISTINSL</sequence>
<reference evidence="1" key="1">
    <citation type="journal article" date="2013" name="J. Plant Res.">
        <title>Effect of fungi and light on seed germination of three Opuntia species from semiarid lands of central Mexico.</title>
        <authorList>
            <person name="Delgado-Sanchez P."/>
            <person name="Jimenez-Bremont J.F."/>
            <person name="Guerrero-Gonzalez Mde L."/>
            <person name="Flores J."/>
        </authorList>
    </citation>
    <scope>NUCLEOTIDE SEQUENCE</scope>
    <source>
        <tissue evidence="1">Cladode</tissue>
    </source>
</reference>
<name>A0A7C9AMK3_OPUST</name>
<dbReference type="AlphaFoldDB" id="A0A7C9AMK3"/>
<proteinExistence type="predicted"/>
<dbReference type="EMBL" id="GISG01246871">
    <property type="protein sequence ID" value="MBA4670212.1"/>
    <property type="molecule type" value="Transcribed_RNA"/>
</dbReference>
<accession>A0A7C9AMK3</accession>